<comment type="caution">
    <text evidence="1">The sequence shown here is derived from an EMBL/GenBank/DDBJ whole genome shotgun (WGS) entry which is preliminary data.</text>
</comment>
<evidence type="ECO:0000313" key="1">
    <source>
        <dbReference type="EMBL" id="MBH1789744.1"/>
    </source>
</evidence>
<accession>A0AA41CDG7</accession>
<dbReference type="Pfam" id="PF08809">
    <property type="entry name" value="DUF1799"/>
    <property type="match status" value="1"/>
</dbReference>
<reference evidence="1" key="1">
    <citation type="submission" date="2020-11" db="EMBL/GenBank/DDBJ databases">
        <title>Enhanced detection system for hospital associated transmission using whole genome sequencing surveillance.</title>
        <authorList>
            <person name="Harrison L.H."/>
            <person name="Van Tyne D."/>
            <person name="Marsh J.W."/>
            <person name="Griffith M.P."/>
            <person name="Snyder D.J."/>
            <person name="Cooper V.S."/>
            <person name="Mustapha M."/>
        </authorList>
    </citation>
    <scope>NUCLEOTIDE SEQUENCE</scope>
    <source>
        <strain evidence="1">STEN00053</strain>
    </source>
</reference>
<evidence type="ECO:0000313" key="2">
    <source>
        <dbReference type="Proteomes" id="UP000634179"/>
    </source>
</evidence>
<proteinExistence type="predicted"/>
<organism evidence="1 2">
    <name type="scientific">Stenotrophomonas maltophilia</name>
    <name type="common">Pseudomonas maltophilia</name>
    <name type="synonym">Xanthomonas maltophilia</name>
    <dbReference type="NCBI Taxonomy" id="40324"/>
    <lineage>
        <taxon>Bacteria</taxon>
        <taxon>Pseudomonadati</taxon>
        <taxon>Pseudomonadota</taxon>
        <taxon>Gammaproteobacteria</taxon>
        <taxon>Lysobacterales</taxon>
        <taxon>Lysobacteraceae</taxon>
        <taxon>Stenotrophomonas</taxon>
        <taxon>Stenotrophomonas maltophilia group</taxon>
    </lineage>
</organism>
<sequence>MGALYWRAPTEAELNQLGLKAKHFQPPQIELWPECALPIDIFSRVSTQWRTGAGGPTGLDYNVVYRELEREGLTAEKHAEVMAGIRVIERAALDEMHSQ</sequence>
<dbReference type="InterPro" id="IPR014915">
    <property type="entry name" value="Phage_TLS_TfmB"/>
</dbReference>
<dbReference type="Proteomes" id="UP000634179">
    <property type="component" value="Unassembled WGS sequence"/>
</dbReference>
<protein>
    <submittedName>
        <fullName evidence="1">DUF1799 domain-containing protein</fullName>
    </submittedName>
</protein>
<gene>
    <name evidence="1" type="ORF">I5V89_07610</name>
</gene>
<dbReference type="AlphaFoldDB" id="A0AA41CDG7"/>
<name>A0AA41CDG7_STEMA</name>
<dbReference type="EMBL" id="JADUOV010000004">
    <property type="protein sequence ID" value="MBH1789744.1"/>
    <property type="molecule type" value="Genomic_DNA"/>
</dbReference>